<protein>
    <submittedName>
        <fullName evidence="2">Uncharacterized protein</fullName>
    </submittedName>
</protein>
<evidence type="ECO:0000313" key="2">
    <source>
        <dbReference type="EMBL" id="WOL01206.1"/>
    </source>
</evidence>
<accession>A0AAQ3Q6W5</accession>
<organism evidence="2 3">
    <name type="scientific">Canna indica</name>
    <name type="common">Indian-shot</name>
    <dbReference type="NCBI Taxonomy" id="4628"/>
    <lineage>
        <taxon>Eukaryota</taxon>
        <taxon>Viridiplantae</taxon>
        <taxon>Streptophyta</taxon>
        <taxon>Embryophyta</taxon>
        <taxon>Tracheophyta</taxon>
        <taxon>Spermatophyta</taxon>
        <taxon>Magnoliopsida</taxon>
        <taxon>Liliopsida</taxon>
        <taxon>Zingiberales</taxon>
        <taxon>Cannaceae</taxon>
        <taxon>Canna</taxon>
    </lineage>
</organism>
<dbReference type="PANTHER" id="PTHR33237">
    <property type="entry name" value="F2P16.13 PROTEIN-RELATED"/>
    <property type="match status" value="1"/>
</dbReference>
<dbReference type="EMBL" id="CP136892">
    <property type="protein sequence ID" value="WOL01206.1"/>
    <property type="molecule type" value="Genomic_DNA"/>
</dbReference>
<dbReference type="PANTHER" id="PTHR33237:SF46">
    <property type="entry name" value="OS01G0606100 PROTEIN"/>
    <property type="match status" value="1"/>
</dbReference>
<sequence>MELLHVATALVSNLSRRMSRAARKLARRRHRRLLSLPACGRVKPAAKKTGDAELEQAKEGDDSVWRKAILMGEKCEPLDFSGVIYYDVDGRPLAEVPTPRSPLRSPLPSFAPKAAGYGS</sequence>
<proteinExistence type="predicted"/>
<gene>
    <name evidence="2" type="ORF">Cni_G09920</name>
</gene>
<name>A0AAQ3Q6W5_9LILI</name>
<keyword evidence="3" id="KW-1185">Reference proteome</keyword>
<dbReference type="AlphaFoldDB" id="A0AAQ3Q6W5"/>
<evidence type="ECO:0000313" key="3">
    <source>
        <dbReference type="Proteomes" id="UP001327560"/>
    </source>
</evidence>
<evidence type="ECO:0000256" key="1">
    <source>
        <dbReference type="SAM" id="MobiDB-lite"/>
    </source>
</evidence>
<reference evidence="2 3" key="1">
    <citation type="submission" date="2023-10" db="EMBL/GenBank/DDBJ databases">
        <title>Chromosome-scale genome assembly provides insights into flower coloration mechanisms of Canna indica.</title>
        <authorList>
            <person name="Li C."/>
        </authorList>
    </citation>
    <scope>NUCLEOTIDE SEQUENCE [LARGE SCALE GENOMIC DNA]</scope>
    <source>
        <tissue evidence="2">Flower</tissue>
    </source>
</reference>
<feature type="region of interest" description="Disordered" evidence="1">
    <location>
        <begin position="95"/>
        <end position="119"/>
    </location>
</feature>
<dbReference type="Proteomes" id="UP001327560">
    <property type="component" value="Chromosome 3"/>
</dbReference>